<dbReference type="AlphaFoldDB" id="A0A1C4X507"/>
<evidence type="ECO:0000256" key="1">
    <source>
        <dbReference type="ARBA" id="ARBA00001974"/>
    </source>
</evidence>
<dbReference type="Proteomes" id="UP000198243">
    <property type="component" value="Chromosome I"/>
</dbReference>
<keyword evidence="5" id="KW-1185">Reference proteome</keyword>
<feature type="domain" description="FAD-binding PCMH-type" evidence="3">
    <location>
        <begin position="36"/>
        <end position="115"/>
    </location>
</feature>
<dbReference type="PANTHER" id="PTHR43716">
    <property type="entry name" value="D-2-HYDROXYGLUTARATE DEHYDROGENASE, MITOCHONDRIAL"/>
    <property type="match status" value="1"/>
</dbReference>
<dbReference type="RefSeq" id="WP_197701128.1">
    <property type="nucleotide sequence ID" value="NZ_LT607412.1"/>
</dbReference>
<reference evidence="5" key="1">
    <citation type="submission" date="2016-06" db="EMBL/GenBank/DDBJ databases">
        <authorList>
            <person name="Varghese N."/>
            <person name="Submissions Spin"/>
        </authorList>
    </citation>
    <scope>NUCLEOTIDE SEQUENCE [LARGE SCALE GENOMIC DNA]</scope>
    <source>
        <strain evidence="5">DSM 44875</strain>
    </source>
</reference>
<protein>
    <submittedName>
        <fullName evidence="4">FAD binding domain-containing protein</fullName>
    </submittedName>
</protein>
<evidence type="ECO:0000259" key="3">
    <source>
        <dbReference type="PROSITE" id="PS51387"/>
    </source>
</evidence>
<gene>
    <name evidence="4" type="ORF">GA0070607_4683</name>
</gene>
<evidence type="ECO:0000313" key="4">
    <source>
        <dbReference type="EMBL" id="SCF03502.1"/>
    </source>
</evidence>
<dbReference type="Pfam" id="PF01565">
    <property type="entry name" value="FAD_binding_4"/>
    <property type="match status" value="1"/>
</dbReference>
<dbReference type="GO" id="GO:0071949">
    <property type="term" value="F:FAD binding"/>
    <property type="evidence" value="ECO:0007669"/>
    <property type="project" value="InterPro"/>
</dbReference>
<keyword evidence="2" id="KW-0560">Oxidoreductase</keyword>
<dbReference type="PANTHER" id="PTHR43716:SF1">
    <property type="entry name" value="D-2-HYDROXYGLUTARATE DEHYDROGENASE, MITOCHONDRIAL"/>
    <property type="match status" value="1"/>
</dbReference>
<evidence type="ECO:0000313" key="5">
    <source>
        <dbReference type="Proteomes" id="UP000198243"/>
    </source>
</evidence>
<dbReference type="InterPro" id="IPR006094">
    <property type="entry name" value="Oxid_FAD_bind_N"/>
</dbReference>
<organism evidence="4 5">
    <name type="scientific">Micromonospora coriariae</name>
    <dbReference type="NCBI Taxonomy" id="285665"/>
    <lineage>
        <taxon>Bacteria</taxon>
        <taxon>Bacillati</taxon>
        <taxon>Actinomycetota</taxon>
        <taxon>Actinomycetes</taxon>
        <taxon>Micromonosporales</taxon>
        <taxon>Micromonosporaceae</taxon>
        <taxon>Micromonospora</taxon>
    </lineage>
</organism>
<dbReference type="SUPFAM" id="SSF56176">
    <property type="entry name" value="FAD-binding/transporter-associated domain-like"/>
    <property type="match status" value="1"/>
</dbReference>
<dbReference type="InterPro" id="IPR016166">
    <property type="entry name" value="FAD-bd_PCMH"/>
</dbReference>
<name>A0A1C4X507_9ACTN</name>
<dbReference type="PROSITE" id="PS51387">
    <property type="entry name" value="FAD_PCMH"/>
    <property type="match status" value="1"/>
</dbReference>
<dbReference type="Gene3D" id="3.30.43.10">
    <property type="entry name" value="Uridine Diphospho-n-acetylenolpyruvylglucosamine Reductase, domain 2"/>
    <property type="match status" value="1"/>
</dbReference>
<dbReference type="EMBL" id="LT607412">
    <property type="protein sequence ID" value="SCF03502.1"/>
    <property type="molecule type" value="Genomic_DNA"/>
</dbReference>
<comment type="cofactor">
    <cofactor evidence="1">
        <name>FAD</name>
        <dbReference type="ChEBI" id="CHEBI:57692"/>
    </cofactor>
</comment>
<dbReference type="GO" id="GO:0022904">
    <property type="term" value="P:respiratory electron transport chain"/>
    <property type="evidence" value="ECO:0007669"/>
    <property type="project" value="TreeGrafter"/>
</dbReference>
<accession>A0A1C4X507</accession>
<sequence>MTADLIGRLRHVVGPSGVISDPDDMAGYLTDCRNAYAGTAAAVVRPGNAEEVAAVVTVCREAGVAVVPQGGNTGLCGGAVPDSSGRQVVLSLTRCAASATSTSPNRPSRWRGTRG</sequence>
<evidence type="ECO:0000256" key="2">
    <source>
        <dbReference type="ARBA" id="ARBA00023002"/>
    </source>
</evidence>
<dbReference type="InterPro" id="IPR036318">
    <property type="entry name" value="FAD-bd_PCMH-like_sf"/>
</dbReference>
<dbReference type="GO" id="GO:0016491">
    <property type="term" value="F:oxidoreductase activity"/>
    <property type="evidence" value="ECO:0007669"/>
    <property type="project" value="UniProtKB-KW"/>
</dbReference>
<dbReference type="InterPro" id="IPR051264">
    <property type="entry name" value="FAD-oxidored/transferase_4"/>
</dbReference>
<dbReference type="InterPro" id="IPR016167">
    <property type="entry name" value="FAD-bd_PCMH_sub1"/>
</dbReference>
<proteinExistence type="predicted"/>